<reference evidence="2" key="1">
    <citation type="submission" date="2014-09" db="EMBL/GenBank/DDBJ databases">
        <authorList>
            <person name="Magalhaes I.L.F."/>
            <person name="Oliveira U."/>
            <person name="Santos F.R."/>
            <person name="Vidigal T.H.D.A."/>
            <person name="Brescovit A.D."/>
            <person name="Santos A.J."/>
        </authorList>
    </citation>
    <scope>NUCLEOTIDE SEQUENCE</scope>
    <source>
        <tissue evidence="2">Shoot tissue taken approximately 20 cm above the soil surface</tissue>
    </source>
</reference>
<organism evidence="2">
    <name type="scientific">Arundo donax</name>
    <name type="common">Giant reed</name>
    <name type="synonym">Donax arundinaceus</name>
    <dbReference type="NCBI Taxonomy" id="35708"/>
    <lineage>
        <taxon>Eukaryota</taxon>
        <taxon>Viridiplantae</taxon>
        <taxon>Streptophyta</taxon>
        <taxon>Embryophyta</taxon>
        <taxon>Tracheophyta</taxon>
        <taxon>Spermatophyta</taxon>
        <taxon>Magnoliopsida</taxon>
        <taxon>Liliopsida</taxon>
        <taxon>Poales</taxon>
        <taxon>Poaceae</taxon>
        <taxon>PACMAD clade</taxon>
        <taxon>Arundinoideae</taxon>
        <taxon>Arundineae</taxon>
        <taxon>Arundo</taxon>
    </lineage>
</organism>
<evidence type="ECO:0000313" key="2">
    <source>
        <dbReference type="EMBL" id="JAD46766.1"/>
    </source>
</evidence>
<reference evidence="2" key="2">
    <citation type="journal article" date="2015" name="Data Brief">
        <title>Shoot transcriptome of the giant reed, Arundo donax.</title>
        <authorList>
            <person name="Barrero R.A."/>
            <person name="Guerrero F.D."/>
            <person name="Moolhuijzen P."/>
            <person name="Goolsby J.A."/>
            <person name="Tidwell J."/>
            <person name="Bellgard S.E."/>
            <person name="Bellgard M.I."/>
        </authorList>
    </citation>
    <scope>NUCLEOTIDE SEQUENCE</scope>
    <source>
        <tissue evidence="2">Shoot tissue taken approximately 20 cm above the soil surface</tissue>
    </source>
</reference>
<accession>A0A0A9A6P1</accession>
<evidence type="ECO:0000256" key="1">
    <source>
        <dbReference type="SAM" id="MobiDB-lite"/>
    </source>
</evidence>
<protein>
    <submittedName>
        <fullName evidence="2">Uncharacterized protein</fullName>
    </submittedName>
</protein>
<dbReference type="AlphaFoldDB" id="A0A0A9A6P1"/>
<feature type="region of interest" description="Disordered" evidence="1">
    <location>
        <begin position="1"/>
        <end position="35"/>
    </location>
</feature>
<proteinExistence type="predicted"/>
<name>A0A0A9A6P1_ARUDO</name>
<dbReference type="EMBL" id="GBRH01251129">
    <property type="protein sequence ID" value="JAD46766.1"/>
    <property type="molecule type" value="Transcribed_RNA"/>
</dbReference>
<sequence>MKPRMQPAMRHIRNFRGEAAGGRTPTTMPSGWSGG</sequence>
<feature type="compositionally biased region" description="Polar residues" evidence="1">
    <location>
        <begin position="24"/>
        <end position="35"/>
    </location>
</feature>